<proteinExistence type="predicted"/>
<reference evidence="1" key="1">
    <citation type="submission" date="2021-02" db="EMBL/GenBank/DDBJ databases">
        <authorList>
            <person name="Nowell W R."/>
        </authorList>
    </citation>
    <scope>NUCLEOTIDE SEQUENCE</scope>
</reference>
<name>A0A816XE88_9BILA</name>
<sequence>MSSCTVDTCLQQCRTFYSQCQANIPSGQAQGQCSSSVSPLYQCRCDCCFTGSASCIPAFIGYGSAYVCNAGACSISCTSQYPSQCISNQYGQVSGTCTGLITTTTTTTTTTTNMIGTGYTCSCMCCSSGSNCSPNINVGFTIASQCSSSSCMQACQNRYPVYCPSIPSLGQSNGICTNQVNGNTRCKCQCCTTNGCPAYEINTSGDCTSCSALCQQQFPCGSANPTVYTCSTNKSKQSAEFSLLTISFLLIAVLL</sequence>
<dbReference type="AlphaFoldDB" id="A0A816XE88"/>
<gene>
    <name evidence="1" type="ORF">MBJ925_LOCUS30354</name>
</gene>
<evidence type="ECO:0000313" key="2">
    <source>
        <dbReference type="Proteomes" id="UP000663824"/>
    </source>
</evidence>
<comment type="caution">
    <text evidence="1">The sequence shown here is derived from an EMBL/GenBank/DDBJ whole genome shotgun (WGS) entry which is preliminary data.</text>
</comment>
<dbReference type="Proteomes" id="UP000663824">
    <property type="component" value="Unassembled WGS sequence"/>
</dbReference>
<organism evidence="1 2">
    <name type="scientific">Rotaria magnacalcarata</name>
    <dbReference type="NCBI Taxonomy" id="392030"/>
    <lineage>
        <taxon>Eukaryota</taxon>
        <taxon>Metazoa</taxon>
        <taxon>Spiralia</taxon>
        <taxon>Gnathifera</taxon>
        <taxon>Rotifera</taxon>
        <taxon>Eurotatoria</taxon>
        <taxon>Bdelloidea</taxon>
        <taxon>Philodinida</taxon>
        <taxon>Philodinidae</taxon>
        <taxon>Rotaria</taxon>
    </lineage>
</organism>
<accession>A0A816XE88</accession>
<protein>
    <submittedName>
        <fullName evidence="1">Uncharacterized protein</fullName>
    </submittedName>
</protein>
<evidence type="ECO:0000313" key="1">
    <source>
        <dbReference type="EMBL" id="CAF2145881.1"/>
    </source>
</evidence>
<dbReference type="EMBL" id="CAJNRE010016402">
    <property type="protein sequence ID" value="CAF2145881.1"/>
    <property type="molecule type" value="Genomic_DNA"/>
</dbReference>